<protein>
    <submittedName>
        <fullName evidence="6">FAD-dependent oxidoreductase</fullName>
    </submittedName>
</protein>
<reference evidence="6 7" key="1">
    <citation type="submission" date="2019-08" db="EMBL/GenBank/DDBJ databases">
        <title>Bioinformatics analysis of the strain L3 and L5.</title>
        <authorList>
            <person name="Li X."/>
        </authorList>
    </citation>
    <scope>NUCLEOTIDE SEQUENCE [LARGE SCALE GENOMIC DNA]</scope>
    <source>
        <strain evidence="6 7">L5</strain>
    </source>
</reference>
<evidence type="ECO:0000259" key="5">
    <source>
        <dbReference type="Pfam" id="PF00890"/>
    </source>
</evidence>
<dbReference type="AlphaFoldDB" id="A0A7V7KJ91"/>
<gene>
    <name evidence="6" type="ORF">F0A17_02765</name>
</gene>
<evidence type="ECO:0000256" key="2">
    <source>
        <dbReference type="ARBA" id="ARBA00022630"/>
    </source>
</evidence>
<dbReference type="InterPro" id="IPR036188">
    <property type="entry name" value="FAD/NAD-bd_sf"/>
</dbReference>
<keyword evidence="3" id="KW-0274">FAD</keyword>
<dbReference type="Gene3D" id="3.50.50.60">
    <property type="entry name" value="FAD/NAD(P)-binding domain"/>
    <property type="match status" value="2"/>
</dbReference>
<comment type="caution">
    <text evidence="6">The sequence shown here is derived from an EMBL/GenBank/DDBJ whole genome shotgun (WGS) entry which is preliminary data.</text>
</comment>
<keyword evidence="2" id="KW-0285">Flavoprotein</keyword>
<dbReference type="SUPFAM" id="SSF51905">
    <property type="entry name" value="FAD/NAD(P)-binding domain"/>
    <property type="match status" value="1"/>
</dbReference>
<evidence type="ECO:0000256" key="3">
    <source>
        <dbReference type="ARBA" id="ARBA00022827"/>
    </source>
</evidence>
<dbReference type="SUPFAM" id="SSF56425">
    <property type="entry name" value="Succinate dehydrogenase/fumarate reductase flavoprotein, catalytic domain"/>
    <property type="match status" value="1"/>
</dbReference>
<dbReference type="GO" id="GO:0016491">
    <property type="term" value="F:oxidoreductase activity"/>
    <property type="evidence" value="ECO:0007669"/>
    <property type="project" value="UniProtKB-KW"/>
</dbReference>
<keyword evidence="7" id="KW-1185">Reference proteome</keyword>
<evidence type="ECO:0000256" key="4">
    <source>
        <dbReference type="ARBA" id="ARBA00023002"/>
    </source>
</evidence>
<dbReference type="Proteomes" id="UP000486760">
    <property type="component" value="Unassembled WGS sequence"/>
</dbReference>
<dbReference type="PANTHER" id="PTHR43400:SF10">
    <property type="entry name" value="3-OXOSTEROID 1-DEHYDROGENASE"/>
    <property type="match status" value="1"/>
</dbReference>
<dbReference type="InterPro" id="IPR027477">
    <property type="entry name" value="Succ_DH/fumarate_Rdtase_cat_sf"/>
</dbReference>
<dbReference type="RefSeq" id="WP_149326794.1">
    <property type="nucleotide sequence ID" value="NZ_VTPY01000001.1"/>
</dbReference>
<dbReference type="InterPro" id="IPR003953">
    <property type="entry name" value="FAD-dep_OxRdtase_2_FAD-bd"/>
</dbReference>
<accession>A0A7V7KJ91</accession>
<sequence>MNLPNEADVIVVGSGAAGMCAAITLKKGGLEPVILEKTQFFGGSTAVSGGAVWVPGSHLGQATGNKDSREAAMAYLEAEVGDLLRRDMAEAFLEQGPRAIRFLESETEVKFAARAVGPDYHPEQPGASLGGRVMDPLDFDARRLGPALKRLRYPIPEFTVLNGMMVGRTDLGKLPRALKDPRAFLYASKVVTRHLLDLVRYRRGTRSVLGNALAARLGKTIQDLQVPILYGTALEALVHDEQGRVTGVEVLQGKKTHTIRARHGVLLSSGGFPHDAERRKRIMPHARDRHWSMSPTENTGDSLRAAEKVGAQIGQSNRHPAFWSPVSRLTRTDGNTVAFPHLFLDRAKPGLIAIDDSGHRFVNESASYHDFVAAMLERMEAGRKRFWLIADHTFLRRYGVGVVRPFPGRIAPFVRNGYLKRAADTMNLARLLNVPEQALAQTLAQYNQDAEKGEDNAFGKGGNAYNRYLGDPANRPNPCLRPITVAPFYAVEVHPGDIGTSSGLVTDPKARVLNEQQQHIPGLWAAGNDMNSIMGGSYPGPGITLGPALTFGWIAANAILEEAGMPALNDQ</sequence>
<dbReference type="EMBL" id="VTPY01000001">
    <property type="protein sequence ID" value="KAA0014584.1"/>
    <property type="molecule type" value="Genomic_DNA"/>
</dbReference>
<keyword evidence="4" id="KW-0560">Oxidoreductase</keyword>
<name>A0A7V7KJ91_9GAMM</name>
<proteinExistence type="predicted"/>
<dbReference type="Pfam" id="PF00890">
    <property type="entry name" value="FAD_binding_2"/>
    <property type="match status" value="1"/>
</dbReference>
<dbReference type="GO" id="GO:0008202">
    <property type="term" value="P:steroid metabolic process"/>
    <property type="evidence" value="ECO:0007669"/>
    <property type="project" value="UniProtKB-ARBA"/>
</dbReference>
<comment type="cofactor">
    <cofactor evidence="1">
        <name>FAD</name>
        <dbReference type="ChEBI" id="CHEBI:57692"/>
    </cofactor>
</comment>
<dbReference type="PANTHER" id="PTHR43400">
    <property type="entry name" value="FUMARATE REDUCTASE"/>
    <property type="match status" value="1"/>
</dbReference>
<organism evidence="6 7">
    <name type="scientific">Billgrantia pellis</name>
    <dbReference type="NCBI Taxonomy" id="2606936"/>
    <lineage>
        <taxon>Bacteria</taxon>
        <taxon>Pseudomonadati</taxon>
        <taxon>Pseudomonadota</taxon>
        <taxon>Gammaproteobacteria</taxon>
        <taxon>Oceanospirillales</taxon>
        <taxon>Halomonadaceae</taxon>
        <taxon>Billgrantia</taxon>
    </lineage>
</organism>
<evidence type="ECO:0000313" key="6">
    <source>
        <dbReference type="EMBL" id="KAA0014584.1"/>
    </source>
</evidence>
<dbReference type="InterPro" id="IPR050315">
    <property type="entry name" value="FAD-oxidoreductase_2"/>
</dbReference>
<evidence type="ECO:0000256" key="1">
    <source>
        <dbReference type="ARBA" id="ARBA00001974"/>
    </source>
</evidence>
<evidence type="ECO:0000313" key="7">
    <source>
        <dbReference type="Proteomes" id="UP000486760"/>
    </source>
</evidence>
<feature type="domain" description="FAD-dependent oxidoreductase 2 FAD-binding" evidence="5">
    <location>
        <begin position="8"/>
        <end position="545"/>
    </location>
</feature>